<feature type="compositionally biased region" description="Low complexity" evidence="2">
    <location>
        <begin position="241"/>
        <end position="260"/>
    </location>
</feature>
<keyword evidence="5" id="KW-1185">Reference proteome</keyword>
<dbReference type="InterPro" id="IPR058936">
    <property type="entry name" value="At4g15545-like"/>
</dbReference>
<feature type="region of interest" description="Disordered" evidence="2">
    <location>
        <begin position="151"/>
        <end position="318"/>
    </location>
</feature>
<evidence type="ECO:0000256" key="2">
    <source>
        <dbReference type="SAM" id="MobiDB-lite"/>
    </source>
</evidence>
<dbReference type="Pfam" id="PF25972">
    <property type="entry name" value="At4g15545_C"/>
    <property type="match status" value="1"/>
</dbReference>
<dbReference type="PANTHER" id="PTHR47383">
    <property type="entry name" value="OS03G0659800 PROTEIN"/>
    <property type="match status" value="1"/>
</dbReference>
<dbReference type="Proteomes" id="UP001438707">
    <property type="component" value="Unassembled WGS sequence"/>
</dbReference>
<name>A0AAW1SF72_9CHLO</name>
<protein>
    <recommendedName>
        <fullName evidence="3">At4g15545-like C-terminal domain-containing protein</fullName>
    </recommendedName>
</protein>
<organism evidence="4 5">
    <name type="scientific">Apatococcus lobatus</name>
    <dbReference type="NCBI Taxonomy" id="904363"/>
    <lineage>
        <taxon>Eukaryota</taxon>
        <taxon>Viridiplantae</taxon>
        <taxon>Chlorophyta</taxon>
        <taxon>core chlorophytes</taxon>
        <taxon>Trebouxiophyceae</taxon>
        <taxon>Chlorellales</taxon>
        <taxon>Chlorellaceae</taxon>
        <taxon>Apatococcus</taxon>
    </lineage>
</organism>
<dbReference type="PANTHER" id="PTHR47383:SF8">
    <property type="entry name" value="OS01G0768300 PROTEIN"/>
    <property type="match status" value="1"/>
</dbReference>
<feature type="compositionally biased region" description="Polar residues" evidence="2">
    <location>
        <begin position="201"/>
        <end position="225"/>
    </location>
</feature>
<reference evidence="4 5" key="1">
    <citation type="journal article" date="2024" name="Nat. Commun.">
        <title>Phylogenomics reveals the evolutionary origins of lichenization in chlorophyte algae.</title>
        <authorList>
            <person name="Puginier C."/>
            <person name="Libourel C."/>
            <person name="Otte J."/>
            <person name="Skaloud P."/>
            <person name="Haon M."/>
            <person name="Grisel S."/>
            <person name="Petersen M."/>
            <person name="Berrin J.G."/>
            <person name="Delaux P.M."/>
            <person name="Dal Grande F."/>
            <person name="Keller J."/>
        </authorList>
    </citation>
    <scope>NUCLEOTIDE SEQUENCE [LARGE SCALE GENOMIC DNA]</scope>
    <source>
        <strain evidence="4 5">SAG 2145</strain>
    </source>
</reference>
<proteinExistence type="predicted"/>
<dbReference type="AlphaFoldDB" id="A0AAW1SF72"/>
<feature type="compositionally biased region" description="Low complexity" evidence="2">
    <location>
        <begin position="163"/>
        <end position="172"/>
    </location>
</feature>
<feature type="domain" description="At4g15545-like C-terminal" evidence="3">
    <location>
        <begin position="317"/>
        <end position="382"/>
    </location>
</feature>
<dbReference type="EMBL" id="JALJOS010000001">
    <property type="protein sequence ID" value="KAK9844816.1"/>
    <property type="molecule type" value="Genomic_DNA"/>
</dbReference>
<evidence type="ECO:0000256" key="1">
    <source>
        <dbReference type="SAM" id="Coils"/>
    </source>
</evidence>
<accession>A0AAW1SF72</accession>
<evidence type="ECO:0000259" key="3">
    <source>
        <dbReference type="Pfam" id="PF25972"/>
    </source>
</evidence>
<dbReference type="InterPro" id="IPR058935">
    <property type="entry name" value="At4g15545-like_C"/>
</dbReference>
<sequence length="387" mass="40629">MDQTLLMHLPVGAAGDSGLSKEVATLLPADPYEQLRLAHQICCFAFSQKVGCLEADNRHQKQGLAQRMSTIKTLESRVTSLQLDLQESQSQAQQVGEEAGRLSREKAALLATVQSLKADNDRLRAFKRKLLHSLQNDSERGDPFLADEEWAHSASSPMATRGPSATPSSQAPPAVPGGTLPGIGYMSGSPAHTAGAPNTLPPQQSGTHPSWSALTGMSPYPSSHQHPAGSSGYPAPGLNGSSAPAAMPQPSQLSQQPSSARMAAAGTGGSRRPSGNGQSAVNAAGSTAAGTGGSTHQDVAAAAAPAMQRQPSQGPTTIDGREFFRLARSRLSAQRFGQFLQAIKELNSGAKTREQTLHQAKELFGTSEADLYGSFEELLNQHLPQTK</sequence>
<evidence type="ECO:0000313" key="5">
    <source>
        <dbReference type="Proteomes" id="UP001438707"/>
    </source>
</evidence>
<keyword evidence="1" id="KW-0175">Coiled coil</keyword>
<evidence type="ECO:0000313" key="4">
    <source>
        <dbReference type="EMBL" id="KAK9844816.1"/>
    </source>
</evidence>
<feature type="coiled-coil region" evidence="1">
    <location>
        <begin position="71"/>
        <end position="105"/>
    </location>
</feature>
<gene>
    <name evidence="4" type="ORF">WJX74_007212</name>
</gene>
<comment type="caution">
    <text evidence="4">The sequence shown here is derived from an EMBL/GenBank/DDBJ whole genome shotgun (WGS) entry which is preliminary data.</text>
</comment>